<keyword evidence="7" id="KW-0808">Transferase</keyword>
<evidence type="ECO:0000256" key="9">
    <source>
        <dbReference type="ARBA" id="ARBA00030757"/>
    </source>
</evidence>
<evidence type="ECO:0000256" key="6">
    <source>
        <dbReference type="ARBA" id="ARBA00022603"/>
    </source>
</evidence>
<dbReference type="Pfam" id="PF01135">
    <property type="entry name" value="PCMT"/>
    <property type="match status" value="1"/>
</dbReference>
<name>A0ABV2A437_9ACTN</name>
<reference evidence="12 13" key="1">
    <citation type="submission" date="2024-06" db="EMBL/GenBank/DDBJ databases">
        <authorList>
            <person name="Bataeva Y.V."/>
            <person name="Grigorian L.N."/>
            <person name="Solomentsev V.I."/>
        </authorList>
    </citation>
    <scope>NUCLEOTIDE SEQUENCE [LARGE SCALE GENOMIC DNA]</scope>
    <source>
        <strain evidence="13">SCPM-O-B-12605 (RCAM04882)</strain>
    </source>
</reference>
<dbReference type="Gene3D" id="3.40.50.150">
    <property type="entry name" value="Vaccinia Virus protein VP39"/>
    <property type="match status" value="1"/>
</dbReference>
<evidence type="ECO:0000256" key="7">
    <source>
        <dbReference type="ARBA" id="ARBA00022679"/>
    </source>
</evidence>
<evidence type="ECO:0000256" key="1">
    <source>
        <dbReference type="ARBA" id="ARBA00004496"/>
    </source>
</evidence>
<dbReference type="SUPFAM" id="SSF53335">
    <property type="entry name" value="S-adenosyl-L-methionine-dependent methyltransferases"/>
    <property type="match status" value="1"/>
</dbReference>
<evidence type="ECO:0000256" key="5">
    <source>
        <dbReference type="ARBA" id="ARBA00022490"/>
    </source>
</evidence>
<evidence type="ECO:0000256" key="3">
    <source>
        <dbReference type="ARBA" id="ARBA00011890"/>
    </source>
</evidence>
<evidence type="ECO:0000256" key="8">
    <source>
        <dbReference type="ARBA" id="ARBA00022691"/>
    </source>
</evidence>
<accession>A0ABV2A437</accession>
<comment type="caution">
    <text evidence="12">The sequence shown here is derived from an EMBL/GenBank/DDBJ whole genome shotgun (WGS) entry which is preliminary data.</text>
</comment>
<dbReference type="EC" id="2.1.1.77" evidence="3"/>
<dbReference type="EMBL" id="JBEQNB010000023">
    <property type="protein sequence ID" value="MES0838014.1"/>
    <property type="molecule type" value="Genomic_DNA"/>
</dbReference>
<evidence type="ECO:0000256" key="10">
    <source>
        <dbReference type="ARBA" id="ARBA00031323"/>
    </source>
</evidence>
<dbReference type="Proteomes" id="UP001432401">
    <property type="component" value="Unassembled WGS sequence"/>
</dbReference>
<evidence type="ECO:0000256" key="11">
    <source>
        <dbReference type="ARBA" id="ARBA00031350"/>
    </source>
</evidence>
<dbReference type="GO" id="GO:0032259">
    <property type="term" value="P:methylation"/>
    <property type="evidence" value="ECO:0007669"/>
    <property type="project" value="UniProtKB-KW"/>
</dbReference>
<dbReference type="InterPro" id="IPR029063">
    <property type="entry name" value="SAM-dependent_MTases_sf"/>
</dbReference>
<dbReference type="GO" id="GO:0008168">
    <property type="term" value="F:methyltransferase activity"/>
    <property type="evidence" value="ECO:0007669"/>
    <property type="project" value="UniProtKB-KW"/>
</dbReference>
<sequence>MRNTPDRDHLPLARALADRLRADGAPEHIASLFLRVPRHEFLPDVVWGEDRTRYDRAEDPDAWLRAAYTDQALTTQRDGGREGGMGLPTSSSSAPTIMARMLAAARIEPAHSVLEIGTGTGFNAALLCELVGDERVATMEIDPAVSASARSALHAAGYAPEAVHADAEHARLSAAPAFHRVVATCQVADVPSGWLAQLHPRGLLVTPWAPTPGAPSGALAVLEKRGGGLPAEGRFEGSLAFMWARGQTRPGGRIPDAVPDRTTRAEGDPRYLLDGEGGLLLALLVPDWAHGMGREPGASDLFMWVVSTRCGAWARLHPDGRVEQGGGPRRLVDEFEEALTRWREQGEPGVAEFGLTVDDARGSRSVWLREPEAVLWTCRRAAEEPR</sequence>
<evidence type="ECO:0000256" key="4">
    <source>
        <dbReference type="ARBA" id="ARBA00013346"/>
    </source>
</evidence>
<proteinExistence type="inferred from homology"/>
<dbReference type="RefSeq" id="WP_352986854.1">
    <property type="nucleotide sequence ID" value="NZ_JBEQNA010000017.1"/>
</dbReference>
<evidence type="ECO:0000313" key="12">
    <source>
        <dbReference type="EMBL" id="MES0838014.1"/>
    </source>
</evidence>
<evidence type="ECO:0000256" key="2">
    <source>
        <dbReference type="ARBA" id="ARBA00005369"/>
    </source>
</evidence>
<organism evidence="12 13">
    <name type="scientific">Nocardiopsis tropica</name>
    <dbReference type="NCBI Taxonomy" id="109330"/>
    <lineage>
        <taxon>Bacteria</taxon>
        <taxon>Bacillati</taxon>
        <taxon>Actinomycetota</taxon>
        <taxon>Actinomycetes</taxon>
        <taxon>Streptosporangiales</taxon>
        <taxon>Nocardiopsidaceae</taxon>
        <taxon>Nocardiopsis</taxon>
    </lineage>
</organism>
<keyword evidence="8" id="KW-0949">S-adenosyl-L-methionine</keyword>
<dbReference type="PANTHER" id="PTHR11579">
    <property type="entry name" value="PROTEIN-L-ISOASPARTATE O-METHYLTRANSFERASE"/>
    <property type="match status" value="1"/>
</dbReference>
<comment type="similarity">
    <text evidence="2">Belongs to the methyltransferase superfamily. L-isoaspartyl/D-aspartyl protein methyltransferase family.</text>
</comment>
<comment type="subcellular location">
    <subcellularLocation>
        <location evidence="1">Cytoplasm</location>
    </subcellularLocation>
</comment>
<keyword evidence="5" id="KW-0963">Cytoplasm</keyword>
<evidence type="ECO:0000313" key="13">
    <source>
        <dbReference type="Proteomes" id="UP001432401"/>
    </source>
</evidence>
<keyword evidence="6 12" id="KW-0489">Methyltransferase</keyword>
<keyword evidence="13" id="KW-1185">Reference proteome</keyword>
<dbReference type="InterPro" id="IPR000682">
    <property type="entry name" value="PCMT"/>
</dbReference>
<dbReference type="PANTHER" id="PTHR11579:SF0">
    <property type="entry name" value="PROTEIN-L-ISOASPARTATE(D-ASPARTATE) O-METHYLTRANSFERASE"/>
    <property type="match status" value="1"/>
</dbReference>
<protein>
    <recommendedName>
        <fullName evidence="4">Protein-L-isoaspartate O-methyltransferase</fullName>
        <ecNumber evidence="3">2.1.1.77</ecNumber>
    </recommendedName>
    <alternativeName>
        <fullName evidence="11">L-isoaspartyl protein carboxyl methyltransferase</fullName>
    </alternativeName>
    <alternativeName>
        <fullName evidence="9">Protein L-isoaspartyl methyltransferase</fullName>
    </alternativeName>
    <alternativeName>
        <fullName evidence="10">Protein-beta-aspartate methyltransferase</fullName>
    </alternativeName>
</protein>
<gene>
    <name evidence="12" type="ORF">ABUK86_29870</name>
</gene>
<dbReference type="CDD" id="cd02440">
    <property type="entry name" value="AdoMet_MTases"/>
    <property type="match status" value="1"/>
</dbReference>